<proteinExistence type="predicted"/>
<feature type="domain" description="Heterokaryon incompatibility" evidence="1">
    <location>
        <begin position="205"/>
        <end position="348"/>
    </location>
</feature>
<name>A0A4T0VMS5_9PEZI</name>
<evidence type="ECO:0000313" key="3">
    <source>
        <dbReference type="Proteomes" id="UP000305883"/>
    </source>
</evidence>
<comment type="caution">
    <text evidence="2">The sequence shown here is derived from an EMBL/GenBank/DDBJ whole genome shotgun (WGS) entry which is preliminary data.</text>
</comment>
<gene>
    <name evidence="2" type="ORF">CH35J_009047</name>
</gene>
<dbReference type="InterPro" id="IPR010730">
    <property type="entry name" value="HET"/>
</dbReference>
<dbReference type="PANTHER" id="PTHR33112">
    <property type="entry name" value="DOMAIN PROTEIN, PUTATIVE-RELATED"/>
    <property type="match status" value="1"/>
</dbReference>
<sequence length="674" mass="75022">MTLCEVCARLDIEQLGDTDVRFHPNLKSLQQSAAAKCPFCTLCYTRVMDNTEDSVTDALLNDRIPENYEVECFTPSVWLRGEMRQGNRGVGKDLQGCGIWISCGRLYPDGGLGEINRPGMPFTSRLSVFASQNTSAAFKYIDRLSTADHDPDLYISLASWRLKRCKASHTLCNPASSDMPTRIIAVGKPSEKPQLVTTGGLCEPYLALSYCWGPAQDTFTLTHETKAELFSGVAEEKLTRTHQEAIQIARSLGIGYVWIDALCILQGDADDWAFESQRMAQVYGNATLTIIAGRSSDAREGFLTNRLRQKVPPCALRISAHSEETLNVCLPRSTTVGPVSTRGWCFQEEKLSTRAIVFGQEQMIYQCREEQNWEDGQIKFHDLTPTFLAPGVSGFGGACSPADKDATLDTWYRFVEIFTMRALSNPHDVFAAIASIAKLAQNVLGSRYLAGLWEEDLVRGLLWRPRPQVQAHPLCKEPLTRPRPTPFAPAPVIRAPSWSWASVEGPILRAYDRNPGRFRDSNHVKIKPNPGGTGWTADENCDVSVLHMPACELQMVGRVAKVVLVKTGAREWLLADNSRRKWLTYSRMLRHAVLLTSPGEEGSDANSDGSVVAAGVFDVLEEAGDHEEVYCLPLIEKEGLMVVPHGNSWKRVGWVELRSWAWFEAQPEIEVRLV</sequence>
<evidence type="ECO:0000259" key="1">
    <source>
        <dbReference type="Pfam" id="PF06985"/>
    </source>
</evidence>
<dbReference type="OrthoDB" id="47007at2759"/>
<accession>A0A4T0VMS5</accession>
<organism evidence="2 3">
    <name type="scientific">Colletotrichum higginsianum</name>
    <dbReference type="NCBI Taxonomy" id="80884"/>
    <lineage>
        <taxon>Eukaryota</taxon>
        <taxon>Fungi</taxon>
        <taxon>Dikarya</taxon>
        <taxon>Ascomycota</taxon>
        <taxon>Pezizomycotina</taxon>
        <taxon>Sordariomycetes</taxon>
        <taxon>Hypocreomycetidae</taxon>
        <taxon>Glomerellales</taxon>
        <taxon>Glomerellaceae</taxon>
        <taxon>Colletotrichum</taxon>
        <taxon>Colletotrichum destructivum species complex</taxon>
    </lineage>
</organism>
<dbReference type="EMBL" id="MWPZ01000007">
    <property type="protein sequence ID" value="TIC93664.1"/>
    <property type="molecule type" value="Genomic_DNA"/>
</dbReference>
<reference evidence="2 3" key="1">
    <citation type="journal article" date="2019" name="Genome Biol. Evol.">
        <title>Genomic Plasticity Mediated by Transposable Elements in the Plant Pathogenic Fungus Colletotrichum higginsianum.</title>
        <authorList>
            <person name="Tsushima A."/>
            <person name="Gan P."/>
            <person name="Kumakura N."/>
            <person name="Narusaka M."/>
            <person name="Takano Y."/>
            <person name="Narusaka Y."/>
            <person name="Shirasu K."/>
        </authorList>
    </citation>
    <scope>NUCLEOTIDE SEQUENCE [LARGE SCALE GENOMIC DNA]</scope>
    <source>
        <strain evidence="2 3">MAFF305635-RFP</strain>
    </source>
</reference>
<evidence type="ECO:0000313" key="2">
    <source>
        <dbReference type="EMBL" id="TIC93664.1"/>
    </source>
</evidence>
<dbReference type="Pfam" id="PF06985">
    <property type="entry name" value="HET"/>
    <property type="match status" value="1"/>
</dbReference>
<dbReference type="Proteomes" id="UP000305883">
    <property type="component" value="Unassembled WGS sequence"/>
</dbReference>
<dbReference type="AlphaFoldDB" id="A0A4T0VMS5"/>
<dbReference type="PANTHER" id="PTHR33112:SF10">
    <property type="entry name" value="TOL"/>
    <property type="match status" value="1"/>
</dbReference>
<protein>
    <recommendedName>
        <fullName evidence="1">Heterokaryon incompatibility domain-containing protein</fullName>
    </recommendedName>
</protein>